<dbReference type="SUPFAM" id="SSF48403">
    <property type="entry name" value="Ankyrin repeat"/>
    <property type="match status" value="1"/>
</dbReference>
<dbReference type="SMART" id="SM00248">
    <property type="entry name" value="ANK"/>
    <property type="match status" value="7"/>
</dbReference>
<evidence type="ECO:0000313" key="3">
    <source>
        <dbReference type="Proteomes" id="UP001165740"/>
    </source>
</evidence>
<dbReference type="PROSITE" id="PS50297">
    <property type="entry name" value="ANK_REP_REGION"/>
    <property type="match status" value="4"/>
</dbReference>
<dbReference type="GeneID" id="106050565"/>
<evidence type="ECO:0000313" key="4">
    <source>
        <dbReference type="RefSeq" id="XP_055896574.1"/>
    </source>
</evidence>
<keyword evidence="1" id="KW-0040">ANK repeat</keyword>
<feature type="repeat" description="ANK" evidence="1">
    <location>
        <begin position="228"/>
        <end position="260"/>
    </location>
</feature>
<evidence type="ECO:0000256" key="2">
    <source>
        <dbReference type="SAM" id="MobiDB-lite"/>
    </source>
</evidence>
<dbReference type="InterPro" id="IPR036770">
    <property type="entry name" value="Ankyrin_rpt-contain_sf"/>
</dbReference>
<feature type="region of interest" description="Disordered" evidence="2">
    <location>
        <begin position="440"/>
        <end position="470"/>
    </location>
</feature>
<feature type="repeat" description="ANK" evidence="1">
    <location>
        <begin position="45"/>
        <end position="77"/>
    </location>
</feature>
<dbReference type="AlphaFoldDB" id="A0A9W3BAX1"/>
<feature type="compositionally biased region" description="Basic and acidic residues" evidence="2">
    <location>
        <begin position="440"/>
        <end position="450"/>
    </location>
</feature>
<feature type="repeat" description="ANK" evidence="1">
    <location>
        <begin position="78"/>
        <end position="110"/>
    </location>
</feature>
<name>A0A9W3BAX1_BIOGL</name>
<dbReference type="OMA" id="WAVELLI"/>
<evidence type="ECO:0000256" key="1">
    <source>
        <dbReference type="PROSITE-ProRule" id="PRU00023"/>
    </source>
</evidence>
<feature type="repeat" description="ANK" evidence="1">
    <location>
        <begin position="261"/>
        <end position="293"/>
    </location>
</feature>
<gene>
    <name evidence="4" type="primary">LOC106050565</name>
</gene>
<dbReference type="Gene3D" id="1.25.40.20">
    <property type="entry name" value="Ankyrin repeat-containing domain"/>
    <property type="match status" value="3"/>
</dbReference>
<dbReference type="RefSeq" id="XP_055896574.1">
    <property type="nucleotide sequence ID" value="XM_056040599.1"/>
</dbReference>
<dbReference type="InterPro" id="IPR002110">
    <property type="entry name" value="Ankyrin_rpt"/>
</dbReference>
<organism evidence="3 4">
    <name type="scientific">Biomphalaria glabrata</name>
    <name type="common">Bloodfluke planorb</name>
    <name type="synonym">Freshwater snail</name>
    <dbReference type="NCBI Taxonomy" id="6526"/>
    <lineage>
        <taxon>Eukaryota</taxon>
        <taxon>Metazoa</taxon>
        <taxon>Spiralia</taxon>
        <taxon>Lophotrochozoa</taxon>
        <taxon>Mollusca</taxon>
        <taxon>Gastropoda</taxon>
        <taxon>Heterobranchia</taxon>
        <taxon>Euthyneura</taxon>
        <taxon>Panpulmonata</taxon>
        <taxon>Hygrophila</taxon>
        <taxon>Lymnaeoidea</taxon>
        <taxon>Planorbidae</taxon>
        <taxon>Biomphalaria</taxon>
    </lineage>
</organism>
<dbReference type="Pfam" id="PF00023">
    <property type="entry name" value="Ank"/>
    <property type="match status" value="1"/>
</dbReference>
<feature type="repeat" description="ANK" evidence="1">
    <location>
        <begin position="195"/>
        <end position="227"/>
    </location>
</feature>
<dbReference type="PANTHER" id="PTHR24184:SF11">
    <property type="entry name" value="ANKYRIN REPEAT AND SOCS BOX CONTAINING 3"/>
    <property type="match status" value="1"/>
</dbReference>
<keyword evidence="3" id="KW-1185">Reference proteome</keyword>
<protein>
    <submittedName>
        <fullName evidence="4">Ankyrin repeat domain-containing protein 17-like</fullName>
    </submittedName>
</protein>
<dbReference type="Proteomes" id="UP001165740">
    <property type="component" value="Chromosome 9"/>
</dbReference>
<accession>A0A9W3BAX1</accession>
<proteinExistence type="predicted"/>
<dbReference type="PANTHER" id="PTHR24184">
    <property type="entry name" value="SI:CH211-189E2.2"/>
    <property type="match status" value="1"/>
</dbReference>
<dbReference type="Pfam" id="PF12796">
    <property type="entry name" value="Ank_2"/>
    <property type="match status" value="2"/>
</dbReference>
<dbReference type="PROSITE" id="PS50088">
    <property type="entry name" value="ANK_REPEAT"/>
    <property type="match status" value="5"/>
</dbReference>
<dbReference type="OrthoDB" id="194358at2759"/>
<reference evidence="4" key="1">
    <citation type="submission" date="2025-08" db="UniProtKB">
        <authorList>
            <consortium name="RefSeq"/>
        </authorList>
    </citation>
    <scope>IDENTIFICATION</scope>
</reference>
<sequence length="510" mass="57617">MGEANWSLNLEEEIDQLFIGQTIFPDRSNWMKLKEYESEDLAEEHGRDALMVACTEGELTVAQKLLLQGADVDCRNTHDYTPLMVAVEHNHESLVHLLLQNGADVNLTNEEGSNALFLAAKLKHKQIVQTLLEQEDKVHISEAVLFASQNGFTDIAQLLLQSMGWWTPLIHLANKTHGSILEVRTSNELMEPVDSSYTALMIAALLGHAETVETLLKTGSEVDKQTGDGWTALMLAVCFRHQKVTELLLRHRATANLYTMDGKTALQMAAFNGYTDLVDLLCQNGADINLAPYFKFSPLILAASNGHTKVVETLLKYRCNVWYRAPISEKIDMRQKPGQGKYRRRSSGSSKKYLRAVDMSVLFGFNECTQILQQEMKSDRCISAELSRVKDDMQCEGPCDVFEDETVKHKHKELCNKNNRRHGVFLSANELETFMKQLKDEEKPPAHDGSRSSSLSQDENKRESSSSEETLQDINASYVRQLLNAYCIPKHLRVVKNGANFCVYFNQTHK</sequence>